<dbReference type="Proteomes" id="UP000428260">
    <property type="component" value="Chromosome"/>
</dbReference>
<dbReference type="KEGG" id="mcos:GM418_06195"/>
<dbReference type="Pfam" id="PF09413">
    <property type="entry name" value="DUF2007"/>
    <property type="match status" value="1"/>
</dbReference>
<dbReference type="RefSeq" id="WP_158864221.1">
    <property type="nucleotide sequence ID" value="NZ_CP046401.1"/>
</dbReference>
<dbReference type="AlphaFoldDB" id="A0A6I6JVD3"/>
<sequence>MEEGWKEVYMTAHEYKAEMAREILENNGIKAIVMNQQDTAYKSFGEYLVYVADADYTRSVKLLKNLKN</sequence>
<organism evidence="2 3">
    <name type="scientific">Maribellus comscasis</name>
    <dbReference type="NCBI Taxonomy" id="2681766"/>
    <lineage>
        <taxon>Bacteria</taxon>
        <taxon>Pseudomonadati</taxon>
        <taxon>Bacteroidota</taxon>
        <taxon>Bacteroidia</taxon>
        <taxon>Marinilabiliales</taxon>
        <taxon>Prolixibacteraceae</taxon>
        <taxon>Maribellus</taxon>
    </lineage>
</organism>
<proteinExistence type="predicted"/>
<dbReference type="InterPro" id="IPR018551">
    <property type="entry name" value="DUF2007"/>
</dbReference>
<evidence type="ECO:0000313" key="3">
    <source>
        <dbReference type="Proteomes" id="UP000428260"/>
    </source>
</evidence>
<dbReference type="EMBL" id="CP046401">
    <property type="protein sequence ID" value="QGY43263.1"/>
    <property type="molecule type" value="Genomic_DNA"/>
</dbReference>
<evidence type="ECO:0000259" key="1">
    <source>
        <dbReference type="Pfam" id="PF09413"/>
    </source>
</evidence>
<protein>
    <submittedName>
        <fullName evidence="2">DUF2007 domain-containing protein</fullName>
    </submittedName>
</protein>
<reference evidence="2 3" key="1">
    <citation type="submission" date="2019-11" db="EMBL/GenBank/DDBJ databases">
        <authorList>
            <person name="Zheng R.K."/>
            <person name="Sun C.M."/>
        </authorList>
    </citation>
    <scope>NUCLEOTIDE SEQUENCE [LARGE SCALE GENOMIC DNA]</scope>
    <source>
        <strain evidence="2 3">WC007</strain>
    </source>
</reference>
<name>A0A6I6JVD3_9BACT</name>
<feature type="domain" description="DUF2007" evidence="1">
    <location>
        <begin position="5"/>
        <end position="66"/>
    </location>
</feature>
<dbReference type="InterPro" id="IPR011322">
    <property type="entry name" value="N-reg_PII-like_a/b"/>
</dbReference>
<keyword evidence="3" id="KW-1185">Reference proteome</keyword>
<evidence type="ECO:0000313" key="2">
    <source>
        <dbReference type="EMBL" id="QGY43263.1"/>
    </source>
</evidence>
<gene>
    <name evidence="2" type="ORF">GM418_06195</name>
</gene>
<dbReference type="SUPFAM" id="SSF54913">
    <property type="entry name" value="GlnB-like"/>
    <property type="match status" value="1"/>
</dbReference>
<accession>A0A6I6JVD3</accession>